<keyword evidence="4 7" id="KW-0169">Cobalamin biosynthesis</keyword>
<sequence length="472" mass="50349">MVQGTTSDAGKSTVVAALCRLFKRAGVRVVPFKPQNMALNSAVTSDGGEIGRAQALQAVAAGVAPHTDMNPVLLKPSSDIGAQVIIHGKVRAEMNARDYHQYKTVAMGAVLESHQRLLAQYDTVMVEGAGSPAEINLRDRDIANMGFAEAVDCPVVLVADIDRGGVFAHIVGTLSCLSESERNRIIGFVINRFRGDIKLLEPGLVWLEQQTGKPVLAVLPYLHGLYLDAEDAVQPVQASRGAFRVVVPSLPRMSNHTDFDALRAHPDVDLQFIRQGEAIPPADLIIIPGSKNTRGDLAWLEAYGWPAQIARHLRYGGKVIGICGGFQMLGRDVTDEFGVEGAPGMSTALGLLDMTTALTREKRLVQVQGTCAFAPDAAVAGYEIHMGVSSGAALAQPAFHIDGRAEGALSADGQVLGTYLHGLFDAPQACAALLAWAGLRSEHRVDTAALREASLDRIADAAQPLFDALMRR</sequence>
<dbReference type="HAMAP" id="MF_00028">
    <property type="entry name" value="CobQ"/>
    <property type="match status" value="1"/>
</dbReference>
<dbReference type="Pfam" id="PF01656">
    <property type="entry name" value="CbiA"/>
    <property type="match status" value="1"/>
</dbReference>
<evidence type="ECO:0000256" key="3">
    <source>
        <dbReference type="ARBA" id="ARBA00019833"/>
    </source>
</evidence>
<feature type="domain" description="CobB/CobQ-like glutamine amidotransferase" evidence="9">
    <location>
        <begin position="244"/>
        <end position="427"/>
    </location>
</feature>
<dbReference type="GO" id="GO:0015420">
    <property type="term" value="F:ABC-type vitamin B12 transporter activity"/>
    <property type="evidence" value="ECO:0007669"/>
    <property type="project" value="UniProtKB-UniRule"/>
</dbReference>
<dbReference type="AlphaFoldDB" id="A0A7X2IVE5"/>
<dbReference type="SUPFAM" id="SSF52540">
    <property type="entry name" value="P-loop containing nucleoside triphosphate hydrolases"/>
    <property type="match status" value="1"/>
</dbReference>
<dbReference type="PANTHER" id="PTHR21343">
    <property type="entry name" value="DETHIOBIOTIN SYNTHETASE"/>
    <property type="match status" value="1"/>
</dbReference>
<accession>A0A7X2IVE5</accession>
<dbReference type="Gene3D" id="3.40.50.300">
    <property type="entry name" value="P-loop containing nucleotide triphosphate hydrolases"/>
    <property type="match status" value="1"/>
</dbReference>
<dbReference type="NCBIfam" id="TIGR00313">
    <property type="entry name" value="cobQ"/>
    <property type="match status" value="1"/>
</dbReference>
<comment type="pathway">
    <text evidence="1 7">Cofactor biosynthesis; adenosylcobalamin biosynthesis.</text>
</comment>
<organism evidence="10 11">
    <name type="scientific">Pseudoduganella rivuli</name>
    <dbReference type="NCBI Taxonomy" id="2666085"/>
    <lineage>
        <taxon>Bacteria</taxon>
        <taxon>Pseudomonadati</taxon>
        <taxon>Pseudomonadota</taxon>
        <taxon>Betaproteobacteria</taxon>
        <taxon>Burkholderiales</taxon>
        <taxon>Oxalobacteraceae</taxon>
        <taxon>Telluria group</taxon>
        <taxon>Pseudoduganella</taxon>
    </lineage>
</organism>
<feature type="active site" evidence="7">
    <location>
        <position position="421"/>
    </location>
</feature>
<comment type="similarity">
    <text evidence="2 7">Belongs to the CobB/CobQ family. CobQ subfamily.</text>
</comment>
<dbReference type="Proteomes" id="UP000446768">
    <property type="component" value="Unassembled WGS sequence"/>
</dbReference>
<evidence type="ECO:0000259" key="8">
    <source>
        <dbReference type="Pfam" id="PF01656"/>
    </source>
</evidence>
<keyword evidence="5 7" id="KW-0315">Glutamine amidotransferase</keyword>
<dbReference type="Pfam" id="PF07685">
    <property type="entry name" value="GATase_3"/>
    <property type="match status" value="1"/>
</dbReference>
<evidence type="ECO:0000256" key="7">
    <source>
        <dbReference type="HAMAP-Rule" id="MF_00028"/>
    </source>
</evidence>
<name>A0A7X2IVE5_9BURK</name>
<dbReference type="PANTHER" id="PTHR21343:SF1">
    <property type="entry name" value="COBYRIC ACID SYNTHASE"/>
    <property type="match status" value="1"/>
</dbReference>
<evidence type="ECO:0000313" key="10">
    <source>
        <dbReference type="EMBL" id="MRV76780.1"/>
    </source>
</evidence>
<dbReference type="InterPro" id="IPR033949">
    <property type="entry name" value="CobQ_GATase1"/>
</dbReference>
<evidence type="ECO:0000256" key="2">
    <source>
        <dbReference type="ARBA" id="ARBA00006205"/>
    </source>
</evidence>
<dbReference type="InterPro" id="IPR047045">
    <property type="entry name" value="CobQ_N"/>
</dbReference>
<feature type="active site" description="Nucleophile" evidence="7">
    <location>
        <position position="323"/>
    </location>
</feature>
<evidence type="ECO:0000313" key="11">
    <source>
        <dbReference type="Proteomes" id="UP000446768"/>
    </source>
</evidence>
<evidence type="ECO:0000256" key="5">
    <source>
        <dbReference type="ARBA" id="ARBA00022962"/>
    </source>
</evidence>
<proteinExistence type="inferred from homology"/>
<dbReference type="GO" id="GO:0003824">
    <property type="term" value="F:catalytic activity"/>
    <property type="evidence" value="ECO:0007669"/>
    <property type="project" value="InterPro"/>
</dbReference>
<comment type="function">
    <text evidence="6 7">Catalyzes amidations at positions B, D, E, and G on adenosylcobyrinic A,C-diamide. NH(2) groups are provided by glutamine, and one molecule of ATP is hydrogenolyzed for each amidation.</text>
</comment>
<dbReference type="GO" id="GO:0009236">
    <property type="term" value="P:cobalamin biosynthetic process"/>
    <property type="evidence" value="ECO:0007669"/>
    <property type="project" value="UniProtKB-UniRule"/>
</dbReference>
<evidence type="ECO:0000256" key="6">
    <source>
        <dbReference type="ARBA" id="ARBA00025166"/>
    </source>
</evidence>
<dbReference type="InterPro" id="IPR011698">
    <property type="entry name" value="GATase_3"/>
</dbReference>
<evidence type="ECO:0000259" key="9">
    <source>
        <dbReference type="Pfam" id="PF07685"/>
    </source>
</evidence>
<dbReference type="InterPro" id="IPR027417">
    <property type="entry name" value="P-loop_NTPase"/>
</dbReference>
<evidence type="ECO:0000256" key="1">
    <source>
        <dbReference type="ARBA" id="ARBA00004953"/>
    </source>
</evidence>
<dbReference type="Gene3D" id="3.40.50.880">
    <property type="match status" value="1"/>
</dbReference>
<dbReference type="InterPro" id="IPR029062">
    <property type="entry name" value="Class_I_gatase-like"/>
</dbReference>
<comment type="caution">
    <text evidence="10">The sequence shown here is derived from an EMBL/GenBank/DDBJ whole genome shotgun (WGS) entry which is preliminary data.</text>
</comment>
<reference evidence="10 11" key="1">
    <citation type="submission" date="2019-11" db="EMBL/GenBank/DDBJ databases">
        <title>Novel species isolated from a subtropical stream in China.</title>
        <authorList>
            <person name="Lu H."/>
        </authorList>
    </citation>
    <scope>NUCLEOTIDE SEQUENCE [LARGE SCALE GENOMIC DNA]</scope>
    <source>
        <strain evidence="10 11">FT92W</strain>
    </source>
</reference>
<dbReference type="PROSITE" id="PS51274">
    <property type="entry name" value="GATASE_COBBQ"/>
    <property type="match status" value="1"/>
</dbReference>
<dbReference type="SUPFAM" id="SSF52317">
    <property type="entry name" value="Class I glutamine amidotransferase-like"/>
    <property type="match status" value="1"/>
</dbReference>
<dbReference type="InterPro" id="IPR002586">
    <property type="entry name" value="CobQ/CobB/MinD/ParA_Nub-bd_dom"/>
</dbReference>
<dbReference type="CDD" id="cd01750">
    <property type="entry name" value="GATase1_CobQ"/>
    <property type="match status" value="1"/>
</dbReference>
<feature type="domain" description="CobQ/CobB/MinD/ParA nucleotide binding" evidence="8">
    <location>
        <begin position="1"/>
        <end position="225"/>
    </location>
</feature>
<dbReference type="InterPro" id="IPR004459">
    <property type="entry name" value="CobQ_synth"/>
</dbReference>
<dbReference type="EMBL" id="WKJJ01000044">
    <property type="protein sequence ID" value="MRV76780.1"/>
    <property type="molecule type" value="Genomic_DNA"/>
</dbReference>
<dbReference type="NCBIfam" id="NF001989">
    <property type="entry name" value="PRK00784.1"/>
    <property type="match status" value="1"/>
</dbReference>
<dbReference type="UniPathway" id="UPA00148"/>
<gene>
    <name evidence="7" type="primary">cobQ</name>
    <name evidence="10" type="ORF">GJ700_34225</name>
</gene>
<keyword evidence="11" id="KW-1185">Reference proteome</keyword>
<protein>
    <recommendedName>
        <fullName evidence="3 7">Cobyric acid synthase</fullName>
    </recommendedName>
</protein>
<evidence type="ECO:0000256" key="4">
    <source>
        <dbReference type="ARBA" id="ARBA00022573"/>
    </source>
</evidence>
<dbReference type="CDD" id="cd05389">
    <property type="entry name" value="CobQ_N"/>
    <property type="match status" value="1"/>
</dbReference>